<dbReference type="GeneID" id="100202249"/>
<evidence type="ECO:0000313" key="6">
    <source>
        <dbReference type="RefSeq" id="XP_065664357.1"/>
    </source>
</evidence>
<dbReference type="RefSeq" id="XP_065664359.1">
    <property type="nucleotide sequence ID" value="XM_065808287.1"/>
</dbReference>
<accession>A0ABM4CR64</accession>
<dbReference type="Proteomes" id="UP001652625">
    <property type="component" value="Chromosome 10"/>
</dbReference>
<evidence type="ECO:0000313" key="14">
    <source>
        <dbReference type="RefSeq" id="XP_065664365.1"/>
    </source>
</evidence>
<dbReference type="SMART" id="SM00173">
    <property type="entry name" value="RAS"/>
    <property type="match status" value="1"/>
</dbReference>
<dbReference type="PROSITE" id="PS51419">
    <property type="entry name" value="RAB"/>
    <property type="match status" value="1"/>
</dbReference>
<dbReference type="PRINTS" id="PR00449">
    <property type="entry name" value="RASTRNSFRMNG"/>
</dbReference>
<keyword evidence="4" id="KW-1185">Reference proteome</keyword>
<evidence type="ECO:0000313" key="13">
    <source>
        <dbReference type="RefSeq" id="XP_065664364.1"/>
    </source>
</evidence>
<dbReference type="RefSeq" id="XP_065664363.1">
    <property type="nucleotide sequence ID" value="XM_065808291.1"/>
</dbReference>
<dbReference type="InterPro" id="IPR050227">
    <property type="entry name" value="Rab"/>
</dbReference>
<sequence>MSIHSFEEEEQEEQEGFLNDYFDNNANNNTSRKFEHRMFSCASCILFDSKNPIIVTETDGFPIRRVASCSVCCWDFDDNVLCVPDIQRSLSSDSRATSSSSEDSFITSNTSKLKNVECNSLKSDFKSFEKKVKENDTLKTKSSSDISDLTGSFSLPSLRRTDSYNSAINVTENDSLKNDFKNDFRKKEIRINSSHRKSKHKRSFIEKAFRRSKTRTPPDGIEVSCVVVDDHLKSNNFVSSENCKISDCEIRQPTISINATKELDEIFGKITKVSELKAKEEEENDYFSCSDQENSDNEKKSKQVSLLKRLSPNRSVKKLPRSRSLNNLSKNCLPSSGFIRTQSSMDLSTVMDYDFMYDGLEAKESENWNSFLKKISDISLFEKNISLRHLWQKLVSHQDLTSLFEDSLRCIVEDMEKVHKKYEGLETLFATKLEQEEKEKAKIYDDVEIVLQQERQCAHEKITYMETQLRSEHQRAIESRDLEIQNILCLNNDLSLKNTKYKEEYELLKSTLQLMEQQINQCLKSEEELRNENAILIQEKIFLIQKAEQTEEIVKNLKESVVLMQKDVENEKNKNKTLLRQHNDMLEEKLHLDSKIDTLTAAFTNLKKQNDYLITSLHVKCPTIELFNVHSLNNKNYEFDEFTKQDVISTLQSSYSLKNKAKFLHQDAQKKLFSKTKNKINKLNINNKNVYSPLPIKKVLNTDDWPLSPPKLSDENNSSQNELHKSELLSSFDSHHPTESYIRSSFKNKINKQLSYKNNELNTKLFTNGCSAKTSSLRFAECEKNTYKIIFIGDSNVGKTSFIRRVCFGKFRASREETRISDFSTICVNSEGKNITLNLWDTLGQERFNSIPPSYFRRSDIVVLMYDVTEDTSFFSVKNWIRKIHDLTDENVFLMIIANKIDLDEKILCEKGRDLAKDHDAIFIETSAKTGENIDLFCQMVLSTLLDREDTALIRKDFTHSLCNLSYSKRTQTSCCS</sequence>
<dbReference type="RefSeq" id="XP_065664361.1">
    <property type="nucleotide sequence ID" value="XM_065808289.1"/>
</dbReference>
<dbReference type="RefSeq" id="XP_065664356.1">
    <property type="nucleotide sequence ID" value="XM_065808284.1"/>
</dbReference>
<dbReference type="PROSITE" id="PS51421">
    <property type="entry name" value="RAS"/>
    <property type="match status" value="1"/>
</dbReference>
<dbReference type="SMART" id="SM00174">
    <property type="entry name" value="RHO"/>
    <property type="match status" value="1"/>
</dbReference>
<proteinExistence type="predicted"/>
<evidence type="ECO:0000313" key="4">
    <source>
        <dbReference type="Proteomes" id="UP001652625"/>
    </source>
</evidence>
<dbReference type="RefSeq" id="XP_065664362.1">
    <property type="nucleotide sequence ID" value="XM_065808290.1"/>
</dbReference>
<dbReference type="RefSeq" id="XP_065664365.1">
    <property type="nucleotide sequence ID" value="XM_065808293.1"/>
</dbReference>
<organism evidence="4 9">
    <name type="scientific">Hydra vulgaris</name>
    <name type="common">Hydra</name>
    <name type="synonym">Hydra attenuata</name>
    <dbReference type="NCBI Taxonomy" id="6087"/>
    <lineage>
        <taxon>Eukaryota</taxon>
        <taxon>Metazoa</taxon>
        <taxon>Cnidaria</taxon>
        <taxon>Hydrozoa</taxon>
        <taxon>Hydroidolina</taxon>
        <taxon>Anthoathecata</taxon>
        <taxon>Aplanulata</taxon>
        <taxon>Hydridae</taxon>
        <taxon>Hydra</taxon>
    </lineage>
</organism>
<name>A0ABM4CR64_HYDVU</name>
<feature type="coiled-coil region" evidence="3">
    <location>
        <begin position="491"/>
        <end position="588"/>
    </location>
</feature>
<dbReference type="Gene3D" id="3.40.50.300">
    <property type="entry name" value="P-loop containing nucleotide triphosphate hydrolases"/>
    <property type="match status" value="1"/>
</dbReference>
<dbReference type="InterPro" id="IPR001806">
    <property type="entry name" value="Small_GTPase"/>
</dbReference>
<dbReference type="SMART" id="SM00176">
    <property type="entry name" value="RAN"/>
    <property type="match status" value="1"/>
</dbReference>
<evidence type="ECO:0000313" key="5">
    <source>
        <dbReference type="RefSeq" id="XP_065664356.1"/>
    </source>
</evidence>
<protein>
    <submittedName>
        <fullName evidence="5 6">Ras and EF-hand domain-containing protein isoform X1</fullName>
    </submittedName>
</protein>
<dbReference type="PANTHER" id="PTHR47977">
    <property type="entry name" value="RAS-RELATED PROTEIN RAB"/>
    <property type="match status" value="1"/>
</dbReference>
<dbReference type="RefSeq" id="XP_065664357.1">
    <property type="nucleotide sequence ID" value="XM_065808285.1"/>
</dbReference>
<dbReference type="RefSeq" id="XP_065664358.1">
    <property type="nucleotide sequence ID" value="XM_065808286.1"/>
</dbReference>
<evidence type="ECO:0000313" key="7">
    <source>
        <dbReference type="RefSeq" id="XP_065664358.1"/>
    </source>
</evidence>
<evidence type="ECO:0000313" key="10">
    <source>
        <dbReference type="RefSeq" id="XP_065664361.1"/>
    </source>
</evidence>
<dbReference type="InterPro" id="IPR005225">
    <property type="entry name" value="Small_GTP-bd"/>
</dbReference>
<dbReference type="Pfam" id="PF00071">
    <property type="entry name" value="Ras"/>
    <property type="match status" value="1"/>
</dbReference>
<evidence type="ECO:0000256" key="3">
    <source>
        <dbReference type="SAM" id="Coils"/>
    </source>
</evidence>
<dbReference type="RefSeq" id="XP_065664366.1">
    <property type="nucleotide sequence ID" value="XM_065808294.1"/>
</dbReference>
<gene>
    <name evidence="5 6 7 8 9 10 11 12 13 14 15" type="primary">LOC100202249</name>
</gene>
<dbReference type="SUPFAM" id="SSF52540">
    <property type="entry name" value="P-loop containing nucleoside triphosphate hydrolases"/>
    <property type="match status" value="1"/>
</dbReference>
<evidence type="ECO:0000313" key="15">
    <source>
        <dbReference type="RefSeq" id="XP_065664366.1"/>
    </source>
</evidence>
<reference evidence="5 6" key="1">
    <citation type="submission" date="2025-05" db="UniProtKB">
        <authorList>
            <consortium name="RefSeq"/>
        </authorList>
    </citation>
    <scope>IDENTIFICATION</scope>
</reference>
<evidence type="ECO:0000313" key="12">
    <source>
        <dbReference type="RefSeq" id="XP_065664363.1"/>
    </source>
</evidence>
<dbReference type="SMART" id="SM00175">
    <property type="entry name" value="RAB"/>
    <property type="match status" value="1"/>
</dbReference>
<evidence type="ECO:0000313" key="9">
    <source>
        <dbReference type="RefSeq" id="XP_065664360.1"/>
    </source>
</evidence>
<evidence type="ECO:0000256" key="2">
    <source>
        <dbReference type="ARBA" id="ARBA00023134"/>
    </source>
</evidence>
<keyword evidence="3" id="KW-0175">Coiled coil</keyword>
<dbReference type="RefSeq" id="XP_065664364.1">
    <property type="nucleotide sequence ID" value="XM_065808292.1"/>
</dbReference>
<evidence type="ECO:0000313" key="11">
    <source>
        <dbReference type="RefSeq" id="XP_065664362.1"/>
    </source>
</evidence>
<keyword evidence="2" id="KW-0342">GTP-binding</keyword>
<evidence type="ECO:0000313" key="8">
    <source>
        <dbReference type="RefSeq" id="XP_065664359.1"/>
    </source>
</evidence>
<evidence type="ECO:0000256" key="1">
    <source>
        <dbReference type="ARBA" id="ARBA00022741"/>
    </source>
</evidence>
<dbReference type="NCBIfam" id="TIGR00231">
    <property type="entry name" value="small_GTP"/>
    <property type="match status" value="1"/>
</dbReference>
<dbReference type="CDD" id="cd00154">
    <property type="entry name" value="Rab"/>
    <property type="match status" value="1"/>
</dbReference>
<dbReference type="InterPro" id="IPR027417">
    <property type="entry name" value="P-loop_NTPase"/>
</dbReference>
<keyword evidence="1" id="KW-0547">Nucleotide-binding</keyword>
<dbReference type="RefSeq" id="XP_065664360.1">
    <property type="nucleotide sequence ID" value="XM_065808288.1"/>
</dbReference>